<dbReference type="Pfam" id="PF07690">
    <property type="entry name" value="MFS_1"/>
    <property type="match status" value="1"/>
</dbReference>
<dbReference type="InterPro" id="IPR011701">
    <property type="entry name" value="MFS"/>
</dbReference>
<keyword evidence="6 8" id="KW-0472">Membrane</keyword>
<evidence type="ECO:0000313" key="10">
    <source>
        <dbReference type="EMBL" id="PMD36437.1"/>
    </source>
</evidence>
<evidence type="ECO:0000256" key="4">
    <source>
        <dbReference type="ARBA" id="ARBA00022692"/>
    </source>
</evidence>
<dbReference type="InterPro" id="IPR036259">
    <property type="entry name" value="MFS_trans_sf"/>
</dbReference>
<evidence type="ECO:0000256" key="6">
    <source>
        <dbReference type="ARBA" id="ARBA00023136"/>
    </source>
</evidence>
<dbReference type="Gene3D" id="1.20.1720.10">
    <property type="entry name" value="Multidrug resistance protein D"/>
    <property type="match status" value="1"/>
</dbReference>
<feature type="transmembrane region" description="Helical" evidence="8">
    <location>
        <begin position="61"/>
        <end position="87"/>
    </location>
</feature>
<evidence type="ECO:0000256" key="7">
    <source>
        <dbReference type="SAM" id="MobiDB-lite"/>
    </source>
</evidence>
<feature type="transmembrane region" description="Helical" evidence="8">
    <location>
        <begin position="529"/>
        <end position="548"/>
    </location>
</feature>
<dbReference type="FunFam" id="1.20.1720.10:FF:000013">
    <property type="entry name" value="Related to multidrug resistance proteins"/>
    <property type="match status" value="1"/>
</dbReference>
<feature type="transmembrane region" description="Helical" evidence="8">
    <location>
        <begin position="419"/>
        <end position="443"/>
    </location>
</feature>
<comment type="subcellular location">
    <subcellularLocation>
        <location evidence="1">Endomembrane system</location>
        <topology evidence="1">Multi-pass membrane protein</topology>
    </subcellularLocation>
</comment>
<reference evidence="10 11" key="1">
    <citation type="submission" date="2016-04" db="EMBL/GenBank/DDBJ databases">
        <title>A degradative enzymes factory behind the ericoid mycorrhizal symbiosis.</title>
        <authorList>
            <consortium name="DOE Joint Genome Institute"/>
            <person name="Martino E."/>
            <person name="Morin E."/>
            <person name="Grelet G."/>
            <person name="Kuo A."/>
            <person name="Kohler A."/>
            <person name="Daghino S."/>
            <person name="Barry K."/>
            <person name="Choi C."/>
            <person name="Cichocki N."/>
            <person name="Clum A."/>
            <person name="Copeland A."/>
            <person name="Hainaut M."/>
            <person name="Haridas S."/>
            <person name="Labutti K."/>
            <person name="Lindquist E."/>
            <person name="Lipzen A."/>
            <person name="Khouja H.-R."/>
            <person name="Murat C."/>
            <person name="Ohm R."/>
            <person name="Olson A."/>
            <person name="Spatafora J."/>
            <person name="Veneault-Fourrey C."/>
            <person name="Henrissat B."/>
            <person name="Grigoriev I."/>
            <person name="Martin F."/>
            <person name="Perotto S."/>
        </authorList>
    </citation>
    <scope>NUCLEOTIDE SEQUENCE [LARGE SCALE GENOMIC DNA]</scope>
    <source>
        <strain evidence="10 11">F</strain>
    </source>
</reference>
<proteinExistence type="inferred from homology"/>
<dbReference type="EMBL" id="KZ613950">
    <property type="protein sequence ID" value="PMD36437.1"/>
    <property type="molecule type" value="Genomic_DNA"/>
</dbReference>
<dbReference type="Proteomes" id="UP000235786">
    <property type="component" value="Unassembled WGS sequence"/>
</dbReference>
<feature type="transmembrane region" description="Helical" evidence="8">
    <location>
        <begin position="388"/>
        <end position="413"/>
    </location>
</feature>
<evidence type="ECO:0000256" key="3">
    <source>
        <dbReference type="ARBA" id="ARBA00022448"/>
    </source>
</evidence>
<feature type="transmembrane region" description="Helical" evidence="8">
    <location>
        <begin position="324"/>
        <end position="348"/>
    </location>
</feature>
<dbReference type="GO" id="GO:0046943">
    <property type="term" value="F:carboxylic acid transmembrane transporter activity"/>
    <property type="evidence" value="ECO:0007669"/>
    <property type="project" value="UniProtKB-ARBA"/>
</dbReference>
<feature type="transmembrane region" description="Helical" evidence="8">
    <location>
        <begin position="256"/>
        <end position="273"/>
    </location>
</feature>
<gene>
    <name evidence="10" type="ORF">L207DRAFT_81415</name>
</gene>
<keyword evidence="3" id="KW-0813">Transport</keyword>
<evidence type="ECO:0000313" key="11">
    <source>
        <dbReference type="Proteomes" id="UP000235786"/>
    </source>
</evidence>
<dbReference type="GO" id="GO:0000329">
    <property type="term" value="C:fungal-type vacuole membrane"/>
    <property type="evidence" value="ECO:0007669"/>
    <property type="project" value="TreeGrafter"/>
</dbReference>
<dbReference type="AlphaFoldDB" id="A0A2J6RD48"/>
<evidence type="ECO:0000259" key="9">
    <source>
        <dbReference type="PROSITE" id="PS50850"/>
    </source>
</evidence>
<feature type="transmembrane region" description="Helical" evidence="8">
    <location>
        <begin position="154"/>
        <end position="175"/>
    </location>
</feature>
<keyword evidence="5 8" id="KW-1133">Transmembrane helix</keyword>
<evidence type="ECO:0000256" key="8">
    <source>
        <dbReference type="SAM" id="Phobius"/>
    </source>
</evidence>
<protein>
    <submittedName>
        <fullName evidence="10">MFS general substrate transporter</fullName>
    </submittedName>
</protein>
<keyword evidence="4 8" id="KW-0812">Transmembrane</keyword>
<name>A0A2J6RD48_HYAVF</name>
<dbReference type="InterPro" id="IPR020846">
    <property type="entry name" value="MFS_dom"/>
</dbReference>
<evidence type="ECO:0000256" key="1">
    <source>
        <dbReference type="ARBA" id="ARBA00004127"/>
    </source>
</evidence>
<dbReference type="PANTHER" id="PTHR23501">
    <property type="entry name" value="MAJOR FACILITATOR SUPERFAMILY"/>
    <property type="match status" value="1"/>
</dbReference>
<feature type="domain" description="Major facilitator superfamily (MFS) profile" evidence="9">
    <location>
        <begin position="64"/>
        <end position="552"/>
    </location>
</feature>
<feature type="transmembrane region" description="Helical" evidence="8">
    <location>
        <begin position="354"/>
        <end position="376"/>
    </location>
</feature>
<feature type="transmembrane region" description="Helical" evidence="8">
    <location>
        <begin position="285"/>
        <end position="303"/>
    </location>
</feature>
<dbReference type="Gene3D" id="1.20.1250.20">
    <property type="entry name" value="MFS general substrate transporter like domains"/>
    <property type="match status" value="1"/>
</dbReference>
<evidence type="ECO:0000256" key="5">
    <source>
        <dbReference type="ARBA" id="ARBA00022989"/>
    </source>
</evidence>
<accession>A0A2J6RD48</accession>
<feature type="transmembrane region" description="Helical" evidence="8">
    <location>
        <begin position="215"/>
        <end position="236"/>
    </location>
</feature>
<evidence type="ECO:0000256" key="2">
    <source>
        <dbReference type="ARBA" id="ARBA00008335"/>
    </source>
</evidence>
<dbReference type="OrthoDB" id="6770063at2759"/>
<organism evidence="10 11">
    <name type="scientific">Hyaloscypha variabilis (strain UAMH 11265 / GT02V1 / F)</name>
    <name type="common">Meliniomyces variabilis</name>
    <dbReference type="NCBI Taxonomy" id="1149755"/>
    <lineage>
        <taxon>Eukaryota</taxon>
        <taxon>Fungi</taxon>
        <taxon>Dikarya</taxon>
        <taxon>Ascomycota</taxon>
        <taxon>Pezizomycotina</taxon>
        <taxon>Leotiomycetes</taxon>
        <taxon>Helotiales</taxon>
        <taxon>Hyaloscyphaceae</taxon>
        <taxon>Hyaloscypha</taxon>
        <taxon>Hyaloscypha variabilis</taxon>
    </lineage>
</organism>
<dbReference type="GO" id="GO:0015174">
    <property type="term" value="F:basic amino acid transmembrane transporter activity"/>
    <property type="evidence" value="ECO:0007669"/>
    <property type="project" value="TreeGrafter"/>
</dbReference>
<feature type="region of interest" description="Disordered" evidence="7">
    <location>
        <begin position="1"/>
        <end position="32"/>
    </location>
</feature>
<dbReference type="PANTHER" id="PTHR23501:SF84">
    <property type="entry name" value="VACUOLAR MEMBRANE AMINO ACID UPTAKE TRANSPORTER FNX2"/>
    <property type="match status" value="1"/>
</dbReference>
<dbReference type="SUPFAM" id="SSF103473">
    <property type="entry name" value="MFS general substrate transporter"/>
    <property type="match status" value="1"/>
</dbReference>
<dbReference type="PROSITE" id="PS50850">
    <property type="entry name" value="MFS"/>
    <property type="match status" value="1"/>
</dbReference>
<dbReference type="CDD" id="cd17502">
    <property type="entry name" value="MFS_Azr1_MDR_like"/>
    <property type="match status" value="1"/>
</dbReference>
<feature type="transmembrane region" description="Helical" evidence="8">
    <location>
        <begin position="129"/>
        <end position="148"/>
    </location>
</feature>
<sequence length="555" mass="59959">MAVLNGRSEPDERTALLKGSTSSTIDPSTADIGKPIGDEEAGAVMEENPLYEGNQEMRKKLYILCPAVAIGVFLIAADQTIIVSSYARIGTELNALNNTSWIATAYFLTLTSFQPLYGKLSDIFGRKPCLLFAYSVFGLGCLFCGVARNLQQLVAARAFAGIGGGGMTTLVSILFSDIIPLRERGTWQGYMNIVFASGFALGAPLGGVLSDTIGWRWAFIGQFPLSMLASVVVYSVLDLPKSEDSHWKEKLRRIDFFGAFSLVIAVFCLLVGLDRGSNVSWFDTMAIVFTSVSIPLFALFIFIEMKVASNPFAPGHIIFERSLFASYLSNFFAIAANTGFLFYLPLYFQAVNGISAAGSGLRLIPAAVGSVSGSLFGGKWMQKTGKYYWLTIISTCITIIGSIIIFLCSGLLFNSTWGILIGITISCCGGGVVITTTLVNVIANADPSDQAIATACTYLFRSLGSVVGVSTAATIVQQSLRTRLRASLKDGKDVDKIVERVRQSLDYIEELEPHTRAIVIRCYQKAENAAFGVSVLLVCGTLLCVAFIKEKKLSR</sequence>
<dbReference type="GO" id="GO:0012505">
    <property type="term" value="C:endomembrane system"/>
    <property type="evidence" value="ECO:0007669"/>
    <property type="project" value="UniProtKB-SubCell"/>
</dbReference>
<feature type="transmembrane region" description="Helical" evidence="8">
    <location>
        <begin position="455"/>
        <end position="476"/>
    </location>
</feature>
<feature type="transmembrane region" description="Helical" evidence="8">
    <location>
        <begin position="187"/>
        <end position="209"/>
    </location>
</feature>
<keyword evidence="11" id="KW-1185">Reference proteome</keyword>
<comment type="similarity">
    <text evidence="2">Belongs to the major facilitator superfamily.</text>
</comment>